<dbReference type="Proteomes" id="UP000298327">
    <property type="component" value="Unassembled WGS sequence"/>
</dbReference>
<evidence type="ECO:0000313" key="1">
    <source>
        <dbReference type="EMBL" id="TFY62962.1"/>
    </source>
</evidence>
<keyword evidence="2" id="KW-1185">Reference proteome</keyword>
<organism evidence="1 2">
    <name type="scientific">Dentipellis fragilis</name>
    <dbReference type="NCBI Taxonomy" id="205917"/>
    <lineage>
        <taxon>Eukaryota</taxon>
        <taxon>Fungi</taxon>
        <taxon>Dikarya</taxon>
        <taxon>Basidiomycota</taxon>
        <taxon>Agaricomycotina</taxon>
        <taxon>Agaricomycetes</taxon>
        <taxon>Russulales</taxon>
        <taxon>Hericiaceae</taxon>
        <taxon>Dentipellis</taxon>
    </lineage>
</organism>
<dbReference type="EMBL" id="SEOQ01000438">
    <property type="protein sequence ID" value="TFY62962.1"/>
    <property type="molecule type" value="Genomic_DNA"/>
</dbReference>
<proteinExistence type="predicted"/>
<protein>
    <submittedName>
        <fullName evidence="1">Uncharacterized protein</fullName>
    </submittedName>
</protein>
<accession>A0A4Y9YLE7</accession>
<comment type="caution">
    <text evidence="1">The sequence shown here is derived from an EMBL/GenBank/DDBJ whole genome shotgun (WGS) entry which is preliminary data.</text>
</comment>
<name>A0A4Y9YLE7_9AGAM</name>
<dbReference type="AlphaFoldDB" id="A0A4Y9YLE7"/>
<evidence type="ECO:0000313" key="2">
    <source>
        <dbReference type="Proteomes" id="UP000298327"/>
    </source>
</evidence>
<sequence>MPILPTQLQFAQYTPCTSSDKRYATYRLRREIGSPEREEAEYLDIERGVAADCVKDENVAVPKRGERGPDLEGSEAEE</sequence>
<gene>
    <name evidence="1" type="ORF">EVG20_g6514</name>
</gene>
<reference evidence="1 2" key="1">
    <citation type="submission" date="2019-02" db="EMBL/GenBank/DDBJ databases">
        <title>Genome sequencing of the rare red list fungi Dentipellis fragilis.</title>
        <authorList>
            <person name="Buettner E."/>
            <person name="Kellner H."/>
        </authorList>
    </citation>
    <scope>NUCLEOTIDE SEQUENCE [LARGE SCALE GENOMIC DNA]</scope>
    <source>
        <strain evidence="1 2">DSM 105465</strain>
    </source>
</reference>